<dbReference type="KEGG" id="gim:F1728_29955"/>
<evidence type="ECO:0000256" key="3">
    <source>
        <dbReference type="PROSITE-ProRule" id="PRU00169"/>
    </source>
</evidence>
<dbReference type="InterPro" id="IPR011006">
    <property type="entry name" value="CheY-like_superfamily"/>
</dbReference>
<dbReference type="SMART" id="SM00448">
    <property type="entry name" value="REC"/>
    <property type="match status" value="1"/>
</dbReference>
<keyword evidence="6" id="KW-1185">Reference proteome</keyword>
<reference evidence="5 6" key="1">
    <citation type="submission" date="2019-09" db="EMBL/GenBank/DDBJ databases">
        <title>Gimesia benthica sp. nov., a novel bacterium isolated from deep-sea water of the Northwest Indian Ocean.</title>
        <authorList>
            <person name="Dai X."/>
        </authorList>
    </citation>
    <scope>NUCLEOTIDE SEQUENCE [LARGE SCALE GENOMIC DNA]</scope>
    <source>
        <strain evidence="5 6">E7</strain>
    </source>
</reference>
<evidence type="ECO:0000256" key="2">
    <source>
        <dbReference type="ARBA" id="ARBA00023012"/>
    </source>
</evidence>
<sequence length="170" mass="18505">MIPVLVTDTDSFISSNQTVNKVPVACANRSAHVPKSLAGLRILVVDDSYDNCRLFSHILKKSGASTQVAENGQVAIDLVNSNSQSGEPFHAIVMDMQMPVMDGYRATQTLRDMGGQIPVIALTANALTGDHLKCLDSGCDAYLSKPVNRTELVRLIEQFAHQELYMTVQV</sequence>
<dbReference type="Pfam" id="PF00072">
    <property type="entry name" value="Response_reg"/>
    <property type="match status" value="1"/>
</dbReference>
<keyword evidence="2" id="KW-0902">Two-component regulatory system</keyword>
<dbReference type="Proteomes" id="UP000427281">
    <property type="component" value="Chromosome"/>
</dbReference>
<dbReference type="SUPFAM" id="SSF52172">
    <property type="entry name" value="CheY-like"/>
    <property type="match status" value="1"/>
</dbReference>
<gene>
    <name evidence="5" type="ORF">F1728_29955</name>
</gene>
<accession>A0A6I6AQN7</accession>
<name>A0A6I6AQN7_9PLAN</name>
<dbReference type="AlphaFoldDB" id="A0A6I6AQN7"/>
<evidence type="ECO:0000256" key="1">
    <source>
        <dbReference type="ARBA" id="ARBA00022553"/>
    </source>
</evidence>
<dbReference type="GO" id="GO:0000160">
    <property type="term" value="P:phosphorelay signal transduction system"/>
    <property type="evidence" value="ECO:0007669"/>
    <property type="project" value="UniProtKB-KW"/>
</dbReference>
<evidence type="ECO:0000313" key="5">
    <source>
        <dbReference type="EMBL" id="QGQ26639.1"/>
    </source>
</evidence>
<feature type="domain" description="Response regulatory" evidence="4">
    <location>
        <begin position="41"/>
        <end position="160"/>
    </location>
</feature>
<dbReference type="InterPro" id="IPR001789">
    <property type="entry name" value="Sig_transdc_resp-reg_receiver"/>
</dbReference>
<dbReference type="Gene3D" id="3.40.50.2300">
    <property type="match status" value="1"/>
</dbReference>
<feature type="modified residue" description="4-aspartylphosphate" evidence="3">
    <location>
        <position position="95"/>
    </location>
</feature>
<organism evidence="5 6">
    <name type="scientific">Gimesia benthica</name>
    <dbReference type="NCBI Taxonomy" id="2608982"/>
    <lineage>
        <taxon>Bacteria</taxon>
        <taxon>Pseudomonadati</taxon>
        <taxon>Planctomycetota</taxon>
        <taxon>Planctomycetia</taxon>
        <taxon>Planctomycetales</taxon>
        <taxon>Planctomycetaceae</taxon>
        <taxon>Gimesia</taxon>
    </lineage>
</organism>
<dbReference type="PANTHER" id="PTHR45339:SF1">
    <property type="entry name" value="HYBRID SIGNAL TRANSDUCTION HISTIDINE KINASE J"/>
    <property type="match status" value="1"/>
</dbReference>
<dbReference type="CDD" id="cd17546">
    <property type="entry name" value="REC_hyHK_CKI1_RcsC-like"/>
    <property type="match status" value="1"/>
</dbReference>
<keyword evidence="1 3" id="KW-0597">Phosphoprotein</keyword>
<evidence type="ECO:0000313" key="6">
    <source>
        <dbReference type="Proteomes" id="UP000427281"/>
    </source>
</evidence>
<proteinExistence type="predicted"/>
<dbReference type="PANTHER" id="PTHR45339">
    <property type="entry name" value="HYBRID SIGNAL TRANSDUCTION HISTIDINE KINASE J"/>
    <property type="match status" value="1"/>
</dbReference>
<evidence type="ECO:0000259" key="4">
    <source>
        <dbReference type="PROSITE" id="PS50110"/>
    </source>
</evidence>
<protein>
    <submittedName>
        <fullName evidence="5">Response regulator</fullName>
    </submittedName>
</protein>
<dbReference type="PROSITE" id="PS50110">
    <property type="entry name" value="RESPONSE_REGULATORY"/>
    <property type="match status" value="1"/>
</dbReference>
<dbReference type="EMBL" id="CP043930">
    <property type="protein sequence ID" value="QGQ26639.1"/>
    <property type="molecule type" value="Genomic_DNA"/>
</dbReference>
<dbReference type="RefSeq" id="WP_155367097.1">
    <property type="nucleotide sequence ID" value="NZ_CP043930.1"/>
</dbReference>